<dbReference type="EMBL" id="JAUHJR010000001">
    <property type="protein sequence ID" value="MDN4159751.1"/>
    <property type="molecule type" value="Genomic_DNA"/>
</dbReference>
<gene>
    <name evidence="2" type="ORF">QWY29_00145</name>
</gene>
<dbReference type="RefSeq" id="WP_300958578.1">
    <property type="nucleotide sequence ID" value="NZ_JAUHJR010000001.1"/>
</dbReference>
<dbReference type="Proteomes" id="UP001168537">
    <property type="component" value="Unassembled WGS sequence"/>
</dbReference>
<evidence type="ECO:0000256" key="1">
    <source>
        <dbReference type="SAM" id="Phobius"/>
    </source>
</evidence>
<feature type="transmembrane region" description="Helical" evidence="1">
    <location>
        <begin position="6"/>
        <end position="26"/>
    </location>
</feature>
<comment type="caution">
    <text evidence="2">The sequence shown here is derived from an EMBL/GenBank/DDBJ whole genome shotgun (WGS) entry which is preliminary data.</text>
</comment>
<keyword evidence="1" id="KW-0472">Membrane</keyword>
<protein>
    <recommendedName>
        <fullName evidence="4">Integral membrane protein</fullName>
    </recommendedName>
</protein>
<organism evidence="2 3">
    <name type="scientific">Nocardioides abyssi</name>
    <dbReference type="NCBI Taxonomy" id="3058370"/>
    <lineage>
        <taxon>Bacteria</taxon>
        <taxon>Bacillati</taxon>
        <taxon>Actinomycetota</taxon>
        <taxon>Actinomycetes</taxon>
        <taxon>Propionibacteriales</taxon>
        <taxon>Nocardioidaceae</taxon>
        <taxon>Nocardioides</taxon>
    </lineage>
</organism>
<keyword evidence="3" id="KW-1185">Reference proteome</keyword>
<name>A0ABT8ENN6_9ACTN</name>
<keyword evidence="1" id="KW-0812">Transmembrane</keyword>
<evidence type="ECO:0000313" key="2">
    <source>
        <dbReference type="EMBL" id="MDN4159751.1"/>
    </source>
</evidence>
<keyword evidence="1" id="KW-1133">Transmembrane helix</keyword>
<proteinExistence type="predicted"/>
<sequence length="136" mass="15086">MDWTVGTYAAYLLIAVPLTIWVASTLSRNGRLFLQDVYAGNDDLAGAVNRLLVVGFYLLNLGFVSLYLRVGGEVPDLRGMVEELSVKVGVVAVVLGVVHFVNVYVFNAIRRRHRLEELRRPPLEPQSYVAAPYPAP</sequence>
<feature type="transmembrane region" description="Helical" evidence="1">
    <location>
        <begin position="88"/>
        <end position="109"/>
    </location>
</feature>
<evidence type="ECO:0000313" key="3">
    <source>
        <dbReference type="Proteomes" id="UP001168537"/>
    </source>
</evidence>
<accession>A0ABT8ENN6</accession>
<reference evidence="2" key="1">
    <citation type="submission" date="2023-06" db="EMBL/GenBank/DDBJ databases">
        <title>Draft genome sequence of Nocardioides sp. SOB72.</title>
        <authorList>
            <person name="Zhang G."/>
        </authorList>
    </citation>
    <scope>NUCLEOTIDE SEQUENCE</scope>
    <source>
        <strain evidence="2">SOB72</strain>
    </source>
</reference>
<feature type="transmembrane region" description="Helical" evidence="1">
    <location>
        <begin position="47"/>
        <end position="68"/>
    </location>
</feature>
<evidence type="ECO:0008006" key="4">
    <source>
        <dbReference type="Google" id="ProtNLM"/>
    </source>
</evidence>